<sequence>MENKNFTITPTGLLYIGEDSANFNQLIYASQLYGTFFAVYAKISSSRTESDKTGRQIDEITFRVVNYKGIIDIGLEKAEYNISTKEIDLFVKALGNTSKEIKCKNLNKLRKEKEDILVFRRQIEYLPNRNNSGVFEIEKYYRDGTFTQERPDYESHPIAPGARCMLSELKVLI</sequence>
<proteinExistence type="predicted"/>
<evidence type="ECO:0000313" key="1">
    <source>
        <dbReference type="EMBL" id="RXG14222.1"/>
    </source>
</evidence>
<accession>A0A4Q0NT94</accession>
<gene>
    <name evidence="1" type="ORF">DSM04_104330</name>
</gene>
<name>A0A4Q0NT94_9FLAO</name>
<evidence type="ECO:0000313" key="2">
    <source>
        <dbReference type="Proteomes" id="UP000289821"/>
    </source>
</evidence>
<dbReference type="AlphaFoldDB" id="A0A4Q0NT94"/>
<keyword evidence="2" id="KW-1185">Reference proteome</keyword>
<dbReference type="OrthoDB" id="1165055at2"/>
<dbReference type="Proteomes" id="UP000289821">
    <property type="component" value="Unassembled WGS sequence"/>
</dbReference>
<comment type="caution">
    <text evidence="1">The sequence shown here is derived from an EMBL/GenBank/DDBJ whole genome shotgun (WGS) entry which is preliminary data.</text>
</comment>
<protein>
    <submittedName>
        <fullName evidence="1">Uncharacterized protein</fullName>
    </submittedName>
</protein>
<organism evidence="1 2">
    <name type="scientific">Leeuwenhoekiella aestuarii</name>
    <dbReference type="NCBI Taxonomy" id="2249426"/>
    <lineage>
        <taxon>Bacteria</taxon>
        <taxon>Pseudomonadati</taxon>
        <taxon>Bacteroidota</taxon>
        <taxon>Flavobacteriia</taxon>
        <taxon>Flavobacteriales</taxon>
        <taxon>Flavobacteriaceae</taxon>
        <taxon>Leeuwenhoekiella</taxon>
    </lineage>
</organism>
<dbReference type="RefSeq" id="WP_128761635.1">
    <property type="nucleotide sequence ID" value="NZ_QOVI01000004.1"/>
</dbReference>
<dbReference type="EMBL" id="QOVI01000004">
    <property type="protein sequence ID" value="RXG14222.1"/>
    <property type="molecule type" value="Genomic_DNA"/>
</dbReference>
<reference evidence="1 2" key="1">
    <citation type="submission" date="2018-07" db="EMBL/GenBank/DDBJ databases">
        <title>Leeuwenhoekiella genomics.</title>
        <authorList>
            <person name="Tahon G."/>
            <person name="Willems A."/>
        </authorList>
    </citation>
    <scope>NUCLEOTIDE SEQUENCE [LARGE SCALE GENOMIC DNA]</scope>
    <source>
        <strain evidence="1 2">R-50232</strain>
    </source>
</reference>